<protein>
    <submittedName>
        <fullName evidence="5">4-hydroxy-3-polyprenylbenzoate decarboxylase</fullName>
        <ecNumber evidence="5">4.1.1.98</ecNumber>
    </submittedName>
</protein>
<dbReference type="EC" id="4.1.1.98" evidence="5"/>
<dbReference type="EMBL" id="CABFUZ020000080">
    <property type="protein sequence ID" value="VVM05092.1"/>
    <property type="molecule type" value="Genomic_DNA"/>
</dbReference>
<feature type="domain" description="3-octaprenyl-4-hydroxybenzoate carboxy-lyase-like N-terminal" evidence="3">
    <location>
        <begin position="12"/>
        <end position="92"/>
    </location>
</feature>
<dbReference type="InterPro" id="IPR002830">
    <property type="entry name" value="UbiD"/>
</dbReference>
<proteinExistence type="inferred from homology"/>
<dbReference type="Gene3D" id="3.40.1670.10">
    <property type="entry name" value="UbiD C-terminal domain-like"/>
    <property type="match status" value="1"/>
</dbReference>
<dbReference type="SUPFAM" id="SSF143968">
    <property type="entry name" value="UbiD C-terminal domain-like"/>
    <property type="match status" value="1"/>
</dbReference>
<dbReference type="PANTHER" id="PTHR30108">
    <property type="entry name" value="3-OCTAPRENYL-4-HYDROXYBENZOATE CARBOXY-LYASE-RELATED"/>
    <property type="match status" value="1"/>
</dbReference>
<gene>
    <name evidence="5" type="primary">ubiD</name>
    <name evidence="5" type="ORF">MAMC_00403</name>
</gene>
<dbReference type="InterPro" id="IPR049383">
    <property type="entry name" value="UbiD-like_N"/>
</dbReference>
<dbReference type="Pfam" id="PF20695">
    <property type="entry name" value="UbiD_N"/>
    <property type="match status" value="1"/>
</dbReference>
<evidence type="ECO:0000313" key="5">
    <source>
        <dbReference type="EMBL" id="VVM05092.1"/>
    </source>
</evidence>
<evidence type="ECO:0000256" key="1">
    <source>
        <dbReference type="ARBA" id="ARBA00010021"/>
    </source>
</evidence>
<reference evidence="5" key="1">
    <citation type="submission" date="2019-09" db="EMBL/GenBank/DDBJ databases">
        <authorList>
            <person name="Cremers G."/>
        </authorList>
    </citation>
    <scope>NUCLEOTIDE SEQUENCE [LARGE SCALE GENOMIC DNA]</scope>
    <source>
        <strain evidence="5">3B</strain>
    </source>
</reference>
<dbReference type="PANTHER" id="PTHR30108:SF17">
    <property type="entry name" value="FERULIC ACID DECARBOXYLASE 1"/>
    <property type="match status" value="1"/>
</dbReference>
<dbReference type="RefSeq" id="WP_142524512.1">
    <property type="nucleotide sequence ID" value="NZ_CABFUZ020000080.1"/>
</dbReference>
<dbReference type="Proteomes" id="UP000381693">
    <property type="component" value="Unassembled WGS sequence"/>
</dbReference>
<name>A0A5E6M833_9BACT</name>
<dbReference type="GO" id="GO:0005829">
    <property type="term" value="C:cytosol"/>
    <property type="evidence" value="ECO:0007669"/>
    <property type="project" value="TreeGrafter"/>
</dbReference>
<accession>A0A5E6M833</accession>
<comment type="caution">
    <text evidence="5">The sequence shown here is derived from an EMBL/GenBank/DDBJ whole genome shotgun (WGS) entry which is preliminary data.</text>
</comment>
<organism evidence="5 6">
    <name type="scientific">Methylacidimicrobium cyclopophantes</name>
    <dbReference type="NCBI Taxonomy" id="1041766"/>
    <lineage>
        <taxon>Bacteria</taxon>
        <taxon>Pseudomonadati</taxon>
        <taxon>Verrucomicrobiota</taxon>
        <taxon>Methylacidimicrobium</taxon>
    </lineage>
</organism>
<feature type="domain" description="3-octaprenyl-4-hydroxybenzoate carboxy-lyase-like Rift-related" evidence="2">
    <location>
        <begin position="126"/>
        <end position="326"/>
    </location>
</feature>
<dbReference type="NCBIfam" id="TIGR03701">
    <property type="entry name" value="mena_SCO4490"/>
    <property type="match status" value="1"/>
</dbReference>
<dbReference type="GO" id="GO:0006744">
    <property type="term" value="P:ubiquinone biosynthetic process"/>
    <property type="evidence" value="ECO:0007669"/>
    <property type="project" value="TreeGrafter"/>
</dbReference>
<keyword evidence="6" id="KW-1185">Reference proteome</keyword>
<dbReference type="InterPro" id="IPR022390">
    <property type="entry name" value="HBDC"/>
</dbReference>
<dbReference type="AlphaFoldDB" id="A0A5E6M833"/>
<feature type="domain" description="3-octaprenyl-4-hydroxybenzoate carboxy-lyase-like C-terminal" evidence="4">
    <location>
        <begin position="332"/>
        <end position="454"/>
    </location>
</feature>
<sequence length="497" mass="55764">MECESFADFARRLEREGELVRISEPVRTDLEITALADREMKSPGGGDALLIEKPLLPDGSISRFPVLINAFGSERRIELVLGRPLGKLVDEIRMLLRAEPPRSFQEGWDLFRKGLGLVRSRPYRVETGPCRDRIVTMGPSAEIDLASLPVLRCWPKDGGPFLTLPQVVTQDPRTGRRNVGMYRMQVYDKTTTGMHWQIHKVGARHGKEYWERGGRMPVAVCLGGDPILTFAATAPLPDGVDELLFAGFLRKKGVPLVGCTTVDLEVPAHSDFVLEGYVEPPELRPEGPFGDHTGFYTPVEPYPVFHLTCITHRKDAVYPATIVGKPPMEDYYLGTASVRLLFPVLQATFPEIVDLALPPEGVFHDLVFVSIRKQYPYQAYKVMHGLWGMGQMMFTKILVVVDAEVNVHDTADVLFHLCANVDPERDFLFTRGPSDSLDHAPTVPNVGSHVGIDATRKLPAEGYPRPWPEEVSLPEEFCRELFARFPRRTERKVVGER</sequence>
<dbReference type="InterPro" id="IPR048304">
    <property type="entry name" value="UbiD_Rift_dom"/>
</dbReference>
<keyword evidence="5" id="KW-0456">Lyase</keyword>
<dbReference type="InterPro" id="IPR049381">
    <property type="entry name" value="UbiD-like_C"/>
</dbReference>
<dbReference type="Pfam" id="PF20696">
    <property type="entry name" value="UbiD_C"/>
    <property type="match status" value="1"/>
</dbReference>
<dbReference type="OrthoDB" id="9809841at2"/>
<evidence type="ECO:0000259" key="4">
    <source>
        <dbReference type="Pfam" id="PF20696"/>
    </source>
</evidence>
<comment type="similarity">
    <text evidence="1">Belongs to the UbiD family.</text>
</comment>
<dbReference type="Pfam" id="PF01977">
    <property type="entry name" value="UbiD"/>
    <property type="match status" value="1"/>
</dbReference>
<evidence type="ECO:0000259" key="3">
    <source>
        <dbReference type="Pfam" id="PF20695"/>
    </source>
</evidence>
<dbReference type="SUPFAM" id="SSF50475">
    <property type="entry name" value="FMN-binding split barrel"/>
    <property type="match status" value="1"/>
</dbReference>
<evidence type="ECO:0000259" key="2">
    <source>
        <dbReference type="Pfam" id="PF01977"/>
    </source>
</evidence>
<dbReference type="GO" id="GO:0008694">
    <property type="term" value="F:4-hydroxy-3-polyprenylbenzoate decarboxylase activity"/>
    <property type="evidence" value="ECO:0007669"/>
    <property type="project" value="UniProtKB-EC"/>
</dbReference>
<evidence type="ECO:0000313" key="6">
    <source>
        <dbReference type="Proteomes" id="UP000381693"/>
    </source>
</evidence>
<dbReference type="NCBIfam" id="TIGR00148">
    <property type="entry name" value="UbiD family decarboxylase"/>
    <property type="match status" value="1"/>
</dbReference>